<dbReference type="PROSITE" id="PS50067">
    <property type="entry name" value="KINESIN_MOTOR_2"/>
    <property type="match status" value="1"/>
</dbReference>
<dbReference type="EMBL" id="LGRX02033451">
    <property type="protein sequence ID" value="KAK3241185.1"/>
    <property type="molecule type" value="Genomic_DNA"/>
</dbReference>
<dbReference type="GO" id="GO:0005524">
    <property type="term" value="F:ATP binding"/>
    <property type="evidence" value="ECO:0007669"/>
    <property type="project" value="UniProtKB-UniRule"/>
</dbReference>
<evidence type="ECO:0000256" key="1">
    <source>
        <dbReference type="ARBA" id="ARBA00022741"/>
    </source>
</evidence>
<comment type="caution">
    <text evidence="8">The sequence shown here is derived from an EMBL/GenBank/DDBJ whole genome shotgun (WGS) entry which is preliminary data.</text>
</comment>
<dbReference type="GO" id="GO:0007018">
    <property type="term" value="P:microtubule-based movement"/>
    <property type="evidence" value="ECO:0007669"/>
    <property type="project" value="InterPro"/>
</dbReference>
<dbReference type="InterPro" id="IPR027640">
    <property type="entry name" value="Kinesin-like_fam"/>
</dbReference>
<feature type="compositionally biased region" description="Basic and acidic residues" evidence="6">
    <location>
        <begin position="862"/>
        <end position="872"/>
    </location>
</feature>
<dbReference type="InterPro" id="IPR027417">
    <property type="entry name" value="P-loop_NTPase"/>
</dbReference>
<evidence type="ECO:0000256" key="4">
    <source>
        <dbReference type="PROSITE-ProRule" id="PRU00283"/>
    </source>
</evidence>
<feature type="region of interest" description="Disordered" evidence="6">
    <location>
        <begin position="742"/>
        <end position="879"/>
    </location>
</feature>
<feature type="region of interest" description="Disordered" evidence="6">
    <location>
        <begin position="900"/>
        <end position="922"/>
    </location>
</feature>
<evidence type="ECO:0000313" key="9">
    <source>
        <dbReference type="Proteomes" id="UP001190700"/>
    </source>
</evidence>
<feature type="compositionally biased region" description="Basic and acidic residues" evidence="6">
    <location>
        <begin position="742"/>
        <end position="758"/>
    </location>
</feature>
<dbReference type="AlphaFoldDB" id="A0AAE0BSA5"/>
<evidence type="ECO:0000256" key="3">
    <source>
        <dbReference type="ARBA" id="ARBA00023175"/>
    </source>
</evidence>
<evidence type="ECO:0000256" key="6">
    <source>
        <dbReference type="SAM" id="MobiDB-lite"/>
    </source>
</evidence>
<name>A0AAE0BSA5_9CHLO</name>
<feature type="domain" description="Kinesin motor" evidence="7">
    <location>
        <begin position="7"/>
        <end position="333"/>
    </location>
</feature>
<dbReference type="Pfam" id="PF00225">
    <property type="entry name" value="Kinesin"/>
    <property type="match status" value="1"/>
</dbReference>
<feature type="compositionally biased region" description="Basic and acidic residues" evidence="6">
    <location>
        <begin position="820"/>
        <end position="833"/>
    </location>
</feature>
<keyword evidence="1 4" id="KW-0547">Nucleotide-binding</keyword>
<reference evidence="8 9" key="1">
    <citation type="journal article" date="2015" name="Genome Biol. Evol.">
        <title>Comparative Genomics of a Bacterivorous Green Alga Reveals Evolutionary Causalities and Consequences of Phago-Mixotrophic Mode of Nutrition.</title>
        <authorList>
            <person name="Burns J.A."/>
            <person name="Paasch A."/>
            <person name="Narechania A."/>
            <person name="Kim E."/>
        </authorList>
    </citation>
    <scope>NUCLEOTIDE SEQUENCE [LARGE SCALE GENOMIC DNA]</scope>
    <source>
        <strain evidence="8 9">PLY_AMNH</strain>
    </source>
</reference>
<proteinExistence type="inferred from homology"/>
<keyword evidence="9" id="KW-1185">Reference proteome</keyword>
<dbReference type="Gene3D" id="3.40.850.10">
    <property type="entry name" value="Kinesin motor domain"/>
    <property type="match status" value="1"/>
</dbReference>
<keyword evidence="2 4" id="KW-0067">ATP-binding</keyword>
<dbReference type="PANTHER" id="PTHR47968">
    <property type="entry name" value="CENTROMERE PROTEIN E"/>
    <property type="match status" value="1"/>
</dbReference>
<dbReference type="SMART" id="SM00129">
    <property type="entry name" value="KISc"/>
    <property type="match status" value="1"/>
</dbReference>
<feature type="coiled-coil region" evidence="5">
    <location>
        <begin position="594"/>
        <end position="662"/>
    </location>
</feature>
<dbReference type="GO" id="GO:0008017">
    <property type="term" value="F:microtubule binding"/>
    <property type="evidence" value="ECO:0007669"/>
    <property type="project" value="InterPro"/>
</dbReference>
<protein>
    <recommendedName>
        <fullName evidence="7">Kinesin motor domain-containing protein</fullName>
    </recommendedName>
</protein>
<accession>A0AAE0BSA5</accession>
<evidence type="ECO:0000313" key="8">
    <source>
        <dbReference type="EMBL" id="KAK3241185.1"/>
    </source>
</evidence>
<dbReference type="SUPFAM" id="SSF52540">
    <property type="entry name" value="P-loop containing nucleoside triphosphate hydrolases"/>
    <property type="match status" value="1"/>
</dbReference>
<dbReference type="InterPro" id="IPR019821">
    <property type="entry name" value="Kinesin_motor_CS"/>
</dbReference>
<dbReference type="Proteomes" id="UP001190700">
    <property type="component" value="Unassembled WGS sequence"/>
</dbReference>
<keyword evidence="3 4" id="KW-0505">Motor protein</keyword>
<organism evidence="8 9">
    <name type="scientific">Cymbomonas tetramitiformis</name>
    <dbReference type="NCBI Taxonomy" id="36881"/>
    <lineage>
        <taxon>Eukaryota</taxon>
        <taxon>Viridiplantae</taxon>
        <taxon>Chlorophyta</taxon>
        <taxon>Pyramimonadophyceae</taxon>
        <taxon>Pyramimonadales</taxon>
        <taxon>Pyramimonadaceae</taxon>
        <taxon>Cymbomonas</taxon>
    </lineage>
</organism>
<feature type="coiled-coil region" evidence="5">
    <location>
        <begin position="349"/>
        <end position="564"/>
    </location>
</feature>
<sequence length="1148" mass="127703">MNSEPEQIWVGVRLRPLNEAEKRSCDSSNWHVTSETSLKQCEQVSQTPGSLKIYNFDRVFSPDTNSRTVYNDAAERIVISGMQGINGTIFAYGQTSSGKTHTMKSIVSLGTKSVFEHIRNTPSRDFLLHIAAIEIYNEDCRDLLKNNGPSLRLLDDPERGTVAEGLTEEPVRSLEHFLQLVAEVENRRQVGSHTLNKTSSRSHQIIRITIESRPASTAEGEADGSGPLVSHLNFVDLAGSERYSETGASGQRLKEGSHINQSLLALGKVIRVLTEGKSGAAHVPYRDSKLTRILQHSLGGNARTAIVCTISPAIEHLHQSKKTLGFASAAQRVTNCAKVNKVQEGNMSIEEYRAENHTLQEALQRARGRTAGPDVEELKAERDAAVAAKVAAQESRVALAEESARLEEALQEQERTLAQTVAALDVERVHVRSATDSRIRLEELVAEKEAATQEAEAAWNYHRSRLEALLEMKEAVAKQDERAWAEERVQLEELVEEKEEAIREANSTLAVERWRLDSLAAERDAAVVEKDELEAEWSREKLRLEDLVRERDAAAAKKDEMLEQTEAEWSQERSRLEVLVCERDAAAASTDDALQEVKAEWSQEKLRLEDLKKLRLEDLKKLRLEDLVRERDAAAAKKDEMLEQAEAEWSQEKLRLEELVRSLRDAAAAKNDDAFEEVKAEWSRERCRLEDLVHEMGVAVANKDKILEQAEAEWLHQRSRLEGLVRKAARLPDLPWRTERPSLRERSNLETQEPERCATSEASDEGAAARREDGAPVESPEVQHPVAVDDGAAREEASSWKAHKATPDHDASQLNCGARDGQKGAEHAKHAEEAVNIPADSEGQAAAMDEINHDTVPCSPADENRVLPRDTGEEPCSAVATPVSQDPYGLPAIHTPIHTAQGATPRARAARSGSRKNVPSRAGKQWSMAEFAELCLGVRKRLGETGAELADDCKAEWWKPVAEGILRENPDASRQGAVELQQRVQEWPTPQRPTKLAERLKAKWTKRKRGTSEQSPCPGCDSLEFPSAMRAKSSIWQRASRQGISVARMWHSFCADHSKLIMAEGTSSTGEQDMAQADETMSCDDPAMSGKLLEAHPLMARGSPKRKLARTMMSPLADRPVNTMRHNETETYTKMKTKRKLGNCTAIA</sequence>
<gene>
    <name evidence="8" type="ORF">CYMTET_49022</name>
</gene>
<dbReference type="InterPro" id="IPR001752">
    <property type="entry name" value="Kinesin_motor_dom"/>
</dbReference>
<feature type="binding site" evidence="4">
    <location>
        <begin position="93"/>
        <end position="100"/>
    </location>
    <ligand>
        <name>ATP</name>
        <dbReference type="ChEBI" id="CHEBI:30616"/>
    </ligand>
</feature>
<dbReference type="PRINTS" id="PR00380">
    <property type="entry name" value="KINESINHEAVY"/>
</dbReference>
<evidence type="ECO:0000256" key="2">
    <source>
        <dbReference type="ARBA" id="ARBA00022840"/>
    </source>
</evidence>
<evidence type="ECO:0000259" key="7">
    <source>
        <dbReference type="PROSITE" id="PS50067"/>
    </source>
</evidence>
<dbReference type="PANTHER" id="PTHR47968:SF23">
    <property type="entry name" value="KINESIN-LIKE PROTEIN KIN-7A"/>
    <property type="match status" value="1"/>
</dbReference>
<evidence type="ECO:0000256" key="5">
    <source>
        <dbReference type="SAM" id="Coils"/>
    </source>
</evidence>
<dbReference type="InterPro" id="IPR036961">
    <property type="entry name" value="Kinesin_motor_dom_sf"/>
</dbReference>
<keyword evidence="5" id="KW-0175">Coiled coil</keyword>
<dbReference type="GO" id="GO:0003777">
    <property type="term" value="F:microtubule motor activity"/>
    <property type="evidence" value="ECO:0007669"/>
    <property type="project" value="InterPro"/>
</dbReference>
<comment type="similarity">
    <text evidence="4">Belongs to the TRAFAC class myosin-kinesin ATPase superfamily. Kinesin family.</text>
</comment>
<dbReference type="PROSITE" id="PS00411">
    <property type="entry name" value="KINESIN_MOTOR_1"/>
    <property type="match status" value="1"/>
</dbReference>